<gene>
    <name evidence="7" type="primary">vsr</name>
    <name evidence="7" type="ORF">DVW87_16180</name>
</gene>
<evidence type="ECO:0000256" key="5">
    <source>
        <dbReference type="ARBA" id="ARBA00023204"/>
    </source>
</evidence>
<dbReference type="GO" id="GO:0006298">
    <property type="term" value="P:mismatch repair"/>
    <property type="evidence" value="ECO:0007669"/>
    <property type="project" value="UniProtKB-UniRule"/>
</dbReference>
<dbReference type="OrthoDB" id="9801520at2"/>
<dbReference type="Pfam" id="PF03852">
    <property type="entry name" value="Vsr"/>
    <property type="match status" value="1"/>
</dbReference>
<comment type="similarity">
    <text evidence="6">Belongs to the vsr family.</text>
</comment>
<proteinExistence type="inferred from homology"/>
<keyword evidence="4 6" id="KW-0378">Hydrolase</keyword>
<dbReference type="SUPFAM" id="SSF52980">
    <property type="entry name" value="Restriction endonuclease-like"/>
    <property type="match status" value="1"/>
</dbReference>
<evidence type="ECO:0000313" key="7">
    <source>
        <dbReference type="EMBL" id="RDE04452.1"/>
    </source>
</evidence>
<dbReference type="AlphaFoldDB" id="A0A369VTQ0"/>
<organism evidence="7 8">
    <name type="scientific">Sphingomonas aracearum</name>
    <dbReference type="NCBI Taxonomy" id="2283317"/>
    <lineage>
        <taxon>Bacteria</taxon>
        <taxon>Pseudomonadati</taxon>
        <taxon>Pseudomonadota</taxon>
        <taxon>Alphaproteobacteria</taxon>
        <taxon>Sphingomonadales</taxon>
        <taxon>Sphingomonadaceae</taxon>
        <taxon>Sphingomonas</taxon>
    </lineage>
</organism>
<keyword evidence="2 6" id="KW-0255">Endonuclease</keyword>
<dbReference type="GO" id="GO:0004519">
    <property type="term" value="F:endonuclease activity"/>
    <property type="evidence" value="ECO:0007669"/>
    <property type="project" value="UniProtKB-KW"/>
</dbReference>
<dbReference type="PIRSF" id="PIRSF018267">
    <property type="entry name" value="VSR_endonuc"/>
    <property type="match status" value="1"/>
</dbReference>
<keyword evidence="1 6" id="KW-0540">Nuclease</keyword>
<dbReference type="InterPro" id="IPR011335">
    <property type="entry name" value="Restrct_endonuc-II-like"/>
</dbReference>
<comment type="function">
    <text evidence="6">May nick specific sequences that contain T:G mispairs resulting from m5C-deamination.</text>
</comment>
<dbReference type="GO" id="GO:0016787">
    <property type="term" value="F:hydrolase activity"/>
    <property type="evidence" value="ECO:0007669"/>
    <property type="project" value="UniProtKB-KW"/>
</dbReference>
<evidence type="ECO:0000256" key="4">
    <source>
        <dbReference type="ARBA" id="ARBA00022801"/>
    </source>
</evidence>
<dbReference type="InterPro" id="IPR004603">
    <property type="entry name" value="DNA_mismatch_endonuc_vsr"/>
</dbReference>
<sequence length="151" mass="17224">MPSNNRSAAGQRRIMQAIKSKDTKPELRVRRLLHRLGYRFRIHLKDLPGKPDVAFTRRRKAVLIHGCFWHGHQAKGCTDGGRPRSNTGYWNPKLDRNAERDRANVEALQAKGWDVLTIWACETDDENALRGRLVNFLGQPVAKIAERSSEG</sequence>
<dbReference type="EC" id="3.1.-.-" evidence="6"/>
<dbReference type="Proteomes" id="UP000253918">
    <property type="component" value="Unassembled WGS sequence"/>
</dbReference>
<protein>
    <recommendedName>
        <fullName evidence="6">Very short patch repair endonuclease</fullName>
        <ecNumber evidence="6">3.1.-.-</ecNumber>
    </recommendedName>
</protein>
<keyword evidence="8" id="KW-1185">Reference proteome</keyword>
<dbReference type="NCBIfam" id="TIGR00632">
    <property type="entry name" value="vsr"/>
    <property type="match status" value="1"/>
</dbReference>
<dbReference type="EMBL" id="QQNB01000004">
    <property type="protein sequence ID" value="RDE04452.1"/>
    <property type="molecule type" value="Genomic_DNA"/>
</dbReference>
<dbReference type="CDD" id="cd00221">
    <property type="entry name" value="Vsr"/>
    <property type="match status" value="1"/>
</dbReference>
<keyword evidence="5 6" id="KW-0234">DNA repair</keyword>
<reference evidence="7 8" key="1">
    <citation type="submission" date="2018-07" db="EMBL/GenBank/DDBJ databases">
        <title>a novel species of Sphingomonas isolated from the rhizosphere soil of Araceae plant.</title>
        <authorList>
            <person name="Zhiyong W."/>
            <person name="Qinglan Z."/>
            <person name="Zhiwei F."/>
            <person name="Ding X."/>
            <person name="Gejiao W."/>
            <person name="Shixue Z."/>
        </authorList>
    </citation>
    <scope>NUCLEOTIDE SEQUENCE [LARGE SCALE GENOMIC DNA]</scope>
    <source>
        <strain evidence="7 8">WZY 27</strain>
    </source>
</reference>
<comment type="caution">
    <text evidence="7">The sequence shown here is derived from an EMBL/GenBank/DDBJ whole genome shotgun (WGS) entry which is preliminary data.</text>
</comment>
<evidence type="ECO:0000256" key="3">
    <source>
        <dbReference type="ARBA" id="ARBA00022763"/>
    </source>
</evidence>
<keyword evidence="3 6" id="KW-0227">DNA damage</keyword>
<accession>A0A369VTQ0</accession>
<dbReference type="RefSeq" id="WP_114688855.1">
    <property type="nucleotide sequence ID" value="NZ_QQNB01000004.1"/>
</dbReference>
<evidence type="ECO:0000313" key="8">
    <source>
        <dbReference type="Proteomes" id="UP000253918"/>
    </source>
</evidence>
<evidence type="ECO:0000256" key="6">
    <source>
        <dbReference type="PIRNR" id="PIRNR018267"/>
    </source>
</evidence>
<name>A0A369VTQ0_9SPHN</name>
<evidence type="ECO:0000256" key="1">
    <source>
        <dbReference type="ARBA" id="ARBA00022722"/>
    </source>
</evidence>
<evidence type="ECO:0000256" key="2">
    <source>
        <dbReference type="ARBA" id="ARBA00022759"/>
    </source>
</evidence>
<dbReference type="Gene3D" id="3.40.960.10">
    <property type="entry name" value="VSR Endonuclease"/>
    <property type="match status" value="1"/>
</dbReference>